<dbReference type="EMBL" id="GBRH01237225">
    <property type="protein sequence ID" value="JAD60670.1"/>
    <property type="molecule type" value="Transcribed_RNA"/>
</dbReference>
<accession>A0A0A9BHI9</accession>
<evidence type="ECO:0000313" key="1">
    <source>
        <dbReference type="EMBL" id="JAD60670.1"/>
    </source>
</evidence>
<sequence length="36" mass="3893">MLHSPSSVIYILVYIDDIIITVSVAAEVNACISTLQ</sequence>
<reference evidence="1" key="1">
    <citation type="submission" date="2014-09" db="EMBL/GenBank/DDBJ databases">
        <authorList>
            <person name="Magalhaes I.L.F."/>
            <person name="Oliveira U."/>
            <person name="Santos F.R."/>
            <person name="Vidigal T.H.D.A."/>
            <person name="Brescovit A.D."/>
            <person name="Santos A.J."/>
        </authorList>
    </citation>
    <scope>NUCLEOTIDE SEQUENCE</scope>
    <source>
        <tissue evidence="1">Shoot tissue taken approximately 20 cm above the soil surface</tissue>
    </source>
</reference>
<dbReference type="AlphaFoldDB" id="A0A0A9BHI9"/>
<organism evidence="1">
    <name type="scientific">Arundo donax</name>
    <name type="common">Giant reed</name>
    <name type="synonym">Donax arundinaceus</name>
    <dbReference type="NCBI Taxonomy" id="35708"/>
    <lineage>
        <taxon>Eukaryota</taxon>
        <taxon>Viridiplantae</taxon>
        <taxon>Streptophyta</taxon>
        <taxon>Embryophyta</taxon>
        <taxon>Tracheophyta</taxon>
        <taxon>Spermatophyta</taxon>
        <taxon>Magnoliopsida</taxon>
        <taxon>Liliopsida</taxon>
        <taxon>Poales</taxon>
        <taxon>Poaceae</taxon>
        <taxon>PACMAD clade</taxon>
        <taxon>Arundinoideae</taxon>
        <taxon>Arundineae</taxon>
        <taxon>Arundo</taxon>
    </lineage>
</organism>
<proteinExistence type="predicted"/>
<name>A0A0A9BHI9_ARUDO</name>
<protein>
    <submittedName>
        <fullName evidence="1">Uncharacterized protein</fullName>
    </submittedName>
</protein>
<reference evidence="1" key="2">
    <citation type="journal article" date="2015" name="Data Brief">
        <title>Shoot transcriptome of the giant reed, Arundo donax.</title>
        <authorList>
            <person name="Barrero R.A."/>
            <person name="Guerrero F.D."/>
            <person name="Moolhuijzen P."/>
            <person name="Goolsby J.A."/>
            <person name="Tidwell J."/>
            <person name="Bellgard S.E."/>
            <person name="Bellgard M.I."/>
        </authorList>
    </citation>
    <scope>NUCLEOTIDE SEQUENCE</scope>
    <source>
        <tissue evidence="1">Shoot tissue taken approximately 20 cm above the soil surface</tissue>
    </source>
</reference>